<gene>
    <name evidence="2" type="ORF">SCF082_LOCUS40228</name>
</gene>
<dbReference type="Proteomes" id="UP001642464">
    <property type="component" value="Unassembled WGS sequence"/>
</dbReference>
<feature type="region of interest" description="Disordered" evidence="1">
    <location>
        <begin position="150"/>
        <end position="170"/>
    </location>
</feature>
<reference evidence="2 3" key="1">
    <citation type="submission" date="2024-02" db="EMBL/GenBank/DDBJ databases">
        <authorList>
            <person name="Chen Y."/>
            <person name="Shah S."/>
            <person name="Dougan E. K."/>
            <person name="Thang M."/>
            <person name="Chan C."/>
        </authorList>
    </citation>
    <scope>NUCLEOTIDE SEQUENCE [LARGE SCALE GENOMIC DNA]</scope>
</reference>
<evidence type="ECO:0000313" key="2">
    <source>
        <dbReference type="EMBL" id="CAK9084853.1"/>
    </source>
</evidence>
<protein>
    <submittedName>
        <fullName evidence="2">Uncharacterized protein</fullName>
    </submittedName>
</protein>
<comment type="caution">
    <text evidence="2">The sequence shown here is derived from an EMBL/GenBank/DDBJ whole genome shotgun (WGS) entry which is preliminary data.</text>
</comment>
<proteinExistence type="predicted"/>
<organism evidence="2 3">
    <name type="scientific">Durusdinium trenchii</name>
    <dbReference type="NCBI Taxonomy" id="1381693"/>
    <lineage>
        <taxon>Eukaryota</taxon>
        <taxon>Sar</taxon>
        <taxon>Alveolata</taxon>
        <taxon>Dinophyceae</taxon>
        <taxon>Suessiales</taxon>
        <taxon>Symbiodiniaceae</taxon>
        <taxon>Durusdinium</taxon>
    </lineage>
</organism>
<sequence>AQNDEGLTDNMVDENPALREINKRLTMVVDKGTRATRDVLHTAKFANDTDVDPAIGQSVSASLWSLMKDDPFFTELGAMRDEAQTLGQLSAFRSNSDLLGCVEDVQVGYELHGRALVRMNSLAGSLTTAAKQFSQQAAAIKKARKLEAKEAKKEQQREEKRLEAEKKKAD</sequence>
<evidence type="ECO:0000313" key="3">
    <source>
        <dbReference type="Proteomes" id="UP001642464"/>
    </source>
</evidence>
<evidence type="ECO:0000256" key="1">
    <source>
        <dbReference type="SAM" id="MobiDB-lite"/>
    </source>
</evidence>
<keyword evidence="3" id="KW-1185">Reference proteome</keyword>
<accession>A0ABP0Q9D0</accession>
<name>A0ABP0Q9D0_9DINO</name>
<dbReference type="EMBL" id="CAXAMM010039224">
    <property type="protein sequence ID" value="CAK9084853.1"/>
    <property type="molecule type" value="Genomic_DNA"/>
</dbReference>
<feature type="non-terminal residue" evidence="2">
    <location>
        <position position="170"/>
    </location>
</feature>
<feature type="non-terminal residue" evidence="2">
    <location>
        <position position="1"/>
    </location>
</feature>